<keyword evidence="1" id="KW-0812">Transmembrane</keyword>
<organism evidence="2">
    <name type="scientific">marine metagenome</name>
    <dbReference type="NCBI Taxonomy" id="408172"/>
    <lineage>
        <taxon>unclassified sequences</taxon>
        <taxon>metagenomes</taxon>
        <taxon>ecological metagenomes</taxon>
    </lineage>
</organism>
<evidence type="ECO:0000256" key="1">
    <source>
        <dbReference type="SAM" id="Phobius"/>
    </source>
</evidence>
<protein>
    <submittedName>
        <fullName evidence="2">Uncharacterized protein</fullName>
    </submittedName>
</protein>
<sequence>MRIKLYILSLLLLSGLLFAENTLSFGDNGDGTWNINYSSDSDIAGFQFVVDGADVTDVSGGDAEAAGLFLSTDNNIVLAFSFTGATIPAGAGVLLILSS</sequence>
<proteinExistence type="predicted"/>
<gene>
    <name evidence="2" type="ORF">METZ01_LOCUS279856</name>
</gene>
<dbReference type="AlphaFoldDB" id="A0A382KV37"/>
<feature type="transmembrane region" description="Helical" evidence="1">
    <location>
        <begin position="76"/>
        <end position="97"/>
    </location>
</feature>
<reference evidence="2" key="1">
    <citation type="submission" date="2018-05" db="EMBL/GenBank/DDBJ databases">
        <authorList>
            <person name="Lanie J.A."/>
            <person name="Ng W.-L."/>
            <person name="Kazmierczak K.M."/>
            <person name="Andrzejewski T.M."/>
            <person name="Davidsen T.M."/>
            <person name="Wayne K.J."/>
            <person name="Tettelin H."/>
            <person name="Glass J.I."/>
            <person name="Rusch D."/>
            <person name="Podicherti R."/>
            <person name="Tsui H.-C.T."/>
            <person name="Winkler M.E."/>
        </authorList>
    </citation>
    <scope>NUCLEOTIDE SEQUENCE</scope>
</reference>
<keyword evidence="1" id="KW-1133">Transmembrane helix</keyword>
<accession>A0A382KV37</accession>
<feature type="non-terminal residue" evidence="2">
    <location>
        <position position="99"/>
    </location>
</feature>
<evidence type="ECO:0000313" key="2">
    <source>
        <dbReference type="EMBL" id="SVC27002.1"/>
    </source>
</evidence>
<dbReference type="EMBL" id="UINC01082330">
    <property type="protein sequence ID" value="SVC27002.1"/>
    <property type="molecule type" value="Genomic_DNA"/>
</dbReference>
<name>A0A382KV37_9ZZZZ</name>
<keyword evidence="1" id="KW-0472">Membrane</keyword>